<dbReference type="InterPro" id="IPR006600">
    <property type="entry name" value="HTH_CenpB_DNA-bd_dom"/>
</dbReference>
<feature type="non-terminal residue" evidence="3">
    <location>
        <position position="192"/>
    </location>
</feature>
<feature type="domain" description="HTH CENPB-type" evidence="2">
    <location>
        <begin position="120"/>
        <end position="190"/>
    </location>
</feature>
<dbReference type="Proteomes" id="UP000789405">
    <property type="component" value="Unassembled WGS sequence"/>
</dbReference>
<accession>A0A9N9JS25</accession>
<gene>
    <name evidence="3" type="ORF">DERYTH_LOCUS21462</name>
</gene>
<evidence type="ECO:0000313" key="4">
    <source>
        <dbReference type="Proteomes" id="UP000789405"/>
    </source>
</evidence>
<reference evidence="3" key="1">
    <citation type="submission" date="2021-06" db="EMBL/GenBank/DDBJ databases">
        <authorList>
            <person name="Kallberg Y."/>
            <person name="Tangrot J."/>
            <person name="Rosling A."/>
        </authorList>
    </citation>
    <scope>NUCLEOTIDE SEQUENCE</scope>
    <source>
        <strain evidence="3">MA453B</strain>
    </source>
</reference>
<name>A0A9N9JS25_9GLOM</name>
<dbReference type="Gene3D" id="3.20.20.70">
    <property type="entry name" value="Aldolase class I"/>
    <property type="match status" value="1"/>
</dbReference>
<dbReference type="InterPro" id="IPR009057">
    <property type="entry name" value="Homeodomain-like_sf"/>
</dbReference>
<comment type="caution">
    <text evidence="3">The sequence shown here is derived from an EMBL/GenBank/DDBJ whole genome shotgun (WGS) entry which is preliminary data.</text>
</comment>
<evidence type="ECO:0000313" key="3">
    <source>
        <dbReference type="EMBL" id="CAG8791163.1"/>
    </source>
</evidence>
<dbReference type="InterPro" id="IPR013785">
    <property type="entry name" value="Aldolase_TIM"/>
</dbReference>
<evidence type="ECO:0000256" key="1">
    <source>
        <dbReference type="ARBA" id="ARBA00023125"/>
    </source>
</evidence>
<dbReference type="PROSITE" id="PS51253">
    <property type="entry name" value="HTH_CENPB"/>
    <property type="match status" value="1"/>
</dbReference>
<sequence length="192" mass="22314">AHVIKLGPKNYEAAREALRVWPNSLQIGGGITFDNARKWIDTSADKKKIIITKANMLPVKRKHLIAEQKKEICEKKLKFLFILNNKIAVKYGVKKTYISDILKQSSKWLDIDTTNEAKANRKRNHQPKWPKLNEVMHIWVESALAADIDLIQATLFTKAKYFAIALNIINFKDTGWVNKFQNWLDLHQYTRN</sequence>
<feature type="non-terminal residue" evidence="3">
    <location>
        <position position="1"/>
    </location>
</feature>
<protein>
    <submittedName>
        <fullName evidence="3">923_t:CDS:1</fullName>
    </submittedName>
</protein>
<dbReference type="GO" id="GO:0003677">
    <property type="term" value="F:DNA binding"/>
    <property type="evidence" value="ECO:0007669"/>
    <property type="project" value="UniProtKB-KW"/>
</dbReference>
<proteinExistence type="predicted"/>
<dbReference type="OrthoDB" id="2402233at2759"/>
<dbReference type="SUPFAM" id="SSF46689">
    <property type="entry name" value="Homeodomain-like"/>
    <property type="match status" value="1"/>
</dbReference>
<evidence type="ECO:0000259" key="2">
    <source>
        <dbReference type="PROSITE" id="PS51253"/>
    </source>
</evidence>
<keyword evidence="4" id="KW-1185">Reference proteome</keyword>
<organism evidence="3 4">
    <name type="scientific">Dentiscutata erythropus</name>
    <dbReference type="NCBI Taxonomy" id="1348616"/>
    <lineage>
        <taxon>Eukaryota</taxon>
        <taxon>Fungi</taxon>
        <taxon>Fungi incertae sedis</taxon>
        <taxon>Mucoromycota</taxon>
        <taxon>Glomeromycotina</taxon>
        <taxon>Glomeromycetes</taxon>
        <taxon>Diversisporales</taxon>
        <taxon>Gigasporaceae</taxon>
        <taxon>Dentiscutata</taxon>
    </lineage>
</organism>
<dbReference type="AlphaFoldDB" id="A0A9N9JS25"/>
<dbReference type="EMBL" id="CAJVPY010027430">
    <property type="protein sequence ID" value="CAG8791163.1"/>
    <property type="molecule type" value="Genomic_DNA"/>
</dbReference>
<keyword evidence="1" id="KW-0238">DNA-binding</keyword>